<keyword evidence="1" id="KW-0472">Membrane</keyword>
<feature type="transmembrane region" description="Helical" evidence="1">
    <location>
        <begin position="29"/>
        <end position="47"/>
    </location>
</feature>
<dbReference type="AlphaFoldDB" id="A0A1U9LIN3"/>
<protein>
    <submittedName>
        <fullName evidence="2">Uncharacterized protein</fullName>
    </submittedName>
</protein>
<name>A0A1U9LIN3_9PROT</name>
<proteinExistence type="predicted"/>
<accession>A0A1U9LIN3</accession>
<geneLocation type="plasmid" evidence="3">
    <name>pac1084_1</name>
</geneLocation>
<keyword evidence="1" id="KW-1133">Transmembrane helix</keyword>
<keyword evidence="1" id="KW-0812">Transmembrane</keyword>
<keyword evidence="2" id="KW-0614">Plasmid</keyword>
<dbReference type="KEGG" id="aper:A0U91_14915"/>
<dbReference type="EMBL" id="CP014688">
    <property type="protein sequence ID" value="AQT06313.1"/>
    <property type="molecule type" value="Genomic_DNA"/>
</dbReference>
<evidence type="ECO:0000313" key="3">
    <source>
        <dbReference type="Proteomes" id="UP000189055"/>
    </source>
</evidence>
<sequence>MDLLSHMVRQGLVRGTMLKRIDMTGGSPHQLMAILIGVNVILGVSLARDAVCMQTAKILISQAPFKGFITPLTKQDAEALGEGVLK</sequence>
<gene>
    <name evidence="2" type="ORF">A0U91_14915</name>
</gene>
<organism evidence="2 3">
    <name type="scientific">Acetobacter persici</name>
    <dbReference type="NCBI Taxonomy" id="1076596"/>
    <lineage>
        <taxon>Bacteria</taxon>
        <taxon>Pseudomonadati</taxon>
        <taxon>Pseudomonadota</taxon>
        <taxon>Alphaproteobacteria</taxon>
        <taxon>Acetobacterales</taxon>
        <taxon>Acetobacteraceae</taxon>
        <taxon>Acetobacter</taxon>
    </lineage>
</organism>
<dbReference type="Proteomes" id="UP000189055">
    <property type="component" value="Plasmid pAC1084_1"/>
</dbReference>
<reference evidence="2 3" key="1">
    <citation type="submission" date="2016-03" db="EMBL/GenBank/DDBJ databases">
        <title>Acetic acid bacteria sequencing.</title>
        <authorList>
            <person name="Brandt J."/>
            <person name="Jakob F."/>
            <person name="Vogel R.F."/>
        </authorList>
    </citation>
    <scope>NUCLEOTIDE SEQUENCE [LARGE SCALE GENOMIC DNA]</scope>
    <source>
        <strain evidence="2 3">TMW2.1084</strain>
        <plasmid evidence="3">pac1084_1</plasmid>
    </source>
</reference>
<evidence type="ECO:0000313" key="2">
    <source>
        <dbReference type="EMBL" id="AQT06313.1"/>
    </source>
</evidence>
<evidence type="ECO:0000256" key="1">
    <source>
        <dbReference type="SAM" id="Phobius"/>
    </source>
</evidence>